<sequence>MPTTQQDAWRGFSHDDPFTDVPAYISPFTSGKVQSGEFQCRQLPMINEAESAALPPTVHLEIFGYTPAKFQTIWRGKI</sequence>
<gene>
    <name evidence="1" type="ORF">E6O75_ATG01313</name>
</gene>
<evidence type="ECO:0000313" key="1">
    <source>
        <dbReference type="EMBL" id="TID26820.1"/>
    </source>
</evidence>
<evidence type="ECO:0000313" key="2">
    <source>
        <dbReference type="Proteomes" id="UP000298493"/>
    </source>
</evidence>
<reference evidence="1 2" key="1">
    <citation type="submission" date="2019-04" db="EMBL/GenBank/DDBJ databases">
        <title>High contiguity whole genome sequence and gene annotation resource for two Venturia nashicola isolates.</title>
        <authorList>
            <person name="Prokchorchik M."/>
            <person name="Won K."/>
            <person name="Lee Y."/>
            <person name="Choi E.D."/>
            <person name="Segonzac C."/>
            <person name="Sohn K.H."/>
        </authorList>
    </citation>
    <scope>NUCLEOTIDE SEQUENCE [LARGE SCALE GENOMIC DNA]</scope>
    <source>
        <strain evidence="1 2">PRI2</strain>
    </source>
</reference>
<proteinExistence type="predicted"/>
<organism evidence="1 2">
    <name type="scientific">Venturia nashicola</name>
    <dbReference type="NCBI Taxonomy" id="86259"/>
    <lineage>
        <taxon>Eukaryota</taxon>
        <taxon>Fungi</taxon>
        <taxon>Dikarya</taxon>
        <taxon>Ascomycota</taxon>
        <taxon>Pezizomycotina</taxon>
        <taxon>Dothideomycetes</taxon>
        <taxon>Pleosporomycetidae</taxon>
        <taxon>Venturiales</taxon>
        <taxon>Venturiaceae</taxon>
        <taxon>Venturia</taxon>
    </lineage>
</organism>
<protein>
    <submittedName>
        <fullName evidence="1">Uncharacterized protein</fullName>
    </submittedName>
</protein>
<dbReference type="AlphaFoldDB" id="A0A4Z1PDF5"/>
<comment type="caution">
    <text evidence="1">The sequence shown here is derived from an EMBL/GenBank/DDBJ whole genome shotgun (WGS) entry which is preliminary data.</text>
</comment>
<accession>A0A4Z1PDF5</accession>
<dbReference type="EMBL" id="SNSC02000002">
    <property type="protein sequence ID" value="TID26820.1"/>
    <property type="molecule type" value="Genomic_DNA"/>
</dbReference>
<name>A0A4Z1PDF5_9PEZI</name>
<dbReference type="Proteomes" id="UP000298493">
    <property type="component" value="Unassembled WGS sequence"/>
</dbReference>
<keyword evidence="2" id="KW-1185">Reference proteome</keyword>